<dbReference type="NCBIfam" id="TIGR00473">
    <property type="entry name" value="pssA"/>
    <property type="match status" value="1"/>
</dbReference>
<feature type="transmembrane region" description="Helical" evidence="17">
    <location>
        <begin position="197"/>
        <end position="217"/>
    </location>
</feature>
<dbReference type="Pfam" id="PF01066">
    <property type="entry name" value="CDP-OH_P_transf"/>
    <property type="match status" value="1"/>
</dbReference>
<evidence type="ECO:0000256" key="1">
    <source>
        <dbReference type="ARBA" id="ARBA00000287"/>
    </source>
</evidence>
<feature type="compositionally biased region" description="Acidic residues" evidence="16">
    <location>
        <begin position="253"/>
        <end position="264"/>
    </location>
</feature>
<evidence type="ECO:0000256" key="7">
    <source>
        <dbReference type="ARBA" id="ARBA00022679"/>
    </source>
</evidence>
<evidence type="ECO:0000256" key="2">
    <source>
        <dbReference type="ARBA" id="ARBA00004127"/>
    </source>
</evidence>
<keyword evidence="9 17" id="KW-1133">Transmembrane helix</keyword>
<keyword evidence="8 17" id="KW-0812">Transmembrane</keyword>
<dbReference type="GO" id="GO:0016020">
    <property type="term" value="C:membrane"/>
    <property type="evidence" value="ECO:0007669"/>
    <property type="project" value="InterPro"/>
</dbReference>
<comment type="caution">
    <text evidence="19">The sequence shown here is derived from an EMBL/GenBank/DDBJ whole genome shotgun (WGS) entry which is preliminary data.</text>
</comment>
<evidence type="ECO:0000256" key="14">
    <source>
        <dbReference type="ARBA" id="ARBA00032361"/>
    </source>
</evidence>
<dbReference type="AlphaFoldDB" id="A0A545T1X8"/>
<dbReference type="GO" id="GO:0008654">
    <property type="term" value="P:phospholipid biosynthetic process"/>
    <property type="evidence" value="ECO:0007669"/>
    <property type="project" value="UniProtKB-KW"/>
</dbReference>
<dbReference type="InterPro" id="IPR004533">
    <property type="entry name" value="CDP-diaglyc--ser_O-PTrfase"/>
</dbReference>
<protein>
    <recommendedName>
        <fullName evidence="5">CDP-diacylglycerol--serine O-phosphatidyltransferase</fullName>
        <ecNumber evidence="4">2.7.8.8</ecNumber>
    </recommendedName>
    <alternativeName>
        <fullName evidence="14">Phosphatidylserine synthase</fullName>
    </alternativeName>
</protein>
<comment type="subcellular location">
    <subcellularLocation>
        <location evidence="2">Endomembrane system</location>
        <topology evidence="2">Multi-pass membrane protein</topology>
    </subcellularLocation>
</comment>
<feature type="transmembrane region" description="Helical" evidence="17">
    <location>
        <begin position="102"/>
        <end position="120"/>
    </location>
</feature>
<keyword evidence="13" id="KW-1208">Phospholipid metabolism</keyword>
<evidence type="ECO:0000256" key="10">
    <source>
        <dbReference type="ARBA" id="ARBA00023098"/>
    </source>
</evidence>
<proteinExistence type="inferred from homology"/>
<accession>A0A545T1X8</accession>
<evidence type="ECO:0000256" key="16">
    <source>
        <dbReference type="SAM" id="MobiDB-lite"/>
    </source>
</evidence>
<evidence type="ECO:0000256" key="11">
    <source>
        <dbReference type="ARBA" id="ARBA00023136"/>
    </source>
</evidence>
<dbReference type="Pfam" id="PF08009">
    <property type="entry name" value="CDP-OH_P_tran_2"/>
    <property type="match status" value="1"/>
</dbReference>
<dbReference type="InterPro" id="IPR050324">
    <property type="entry name" value="CDP-alcohol_PTase-I"/>
</dbReference>
<dbReference type="OrthoDB" id="9777147at2"/>
<keyword evidence="20" id="KW-1185">Reference proteome</keyword>
<evidence type="ECO:0000256" key="9">
    <source>
        <dbReference type="ARBA" id="ARBA00022989"/>
    </source>
</evidence>
<comment type="catalytic activity">
    <reaction evidence="1">
        <text>a CDP-1,2-diacyl-sn-glycerol + L-serine = a 1,2-diacyl-sn-glycero-3-phospho-L-serine + CMP + H(+)</text>
        <dbReference type="Rhea" id="RHEA:16913"/>
        <dbReference type="ChEBI" id="CHEBI:15378"/>
        <dbReference type="ChEBI" id="CHEBI:33384"/>
        <dbReference type="ChEBI" id="CHEBI:57262"/>
        <dbReference type="ChEBI" id="CHEBI:58332"/>
        <dbReference type="ChEBI" id="CHEBI:60377"/>
        <dbReference type="EC" id="2.7.8.8"/>
    </reaction>
</comment>
<keyword evidence="11 17" id="KW-0472">Membrane</keyword>
<keyword evidence="6" id="KW-0444">Lipid biosynthesis</keyword>
<evidence type="ECO:0000256" key="12">
    <source>
        <dbReference type="ARBA" id="ARBA00023209"/>
    </source>
</evidence>
<feature type="transmembrane region" description="Helical" evidence="17">
    <location>
        <begin position="223"/>
        <end position="242"/>
    </location>
</feature>
<feature type="domain" description="CDP-alcohol phosphatidyltransferase C-terminal" evidence="18">
    <location>
        <begin position="204"/>
        <end position="236"/>
    </location>
</feature>
<dbReference type="RefSeq" id="WP_142899531.1">
    <property type="nucleotide sequence ID" value="NZ_ML660065.1"/>
</dbReference>
<keyword evidence="7 15" id="KW-0808">Transferase</keyword>
<keyword evidence="10" id="KW-0443">Lipid metabolism</keyword>
<reference evidence="19 20" key="1">
    <citation type="submission" date="2019-06" db="EMBL/GenBank/DDBJ databases">
        <title>Whole genome sequence for Rhodospirillaceae sp. R148.</title>
        <authorList>
            <person name="Wang G."/>
        </authorList>
    </citation>
    <scope>NUCLEOTIDE SEQUENCE [LARGE SCALE GENOMIC DNA]</scope>
    <source>
        <strain evidence="19 20">R148</strain>
    </source>
</reference>
<feature type="transmembrane region" description="Helical" evidence="17">
    <location>
        <begin position="20"/>
        <end position="37"/>
    </location>
</feature>
<evidence type="ECO:0000256" key="6">
    <source>
        <dbReference type="ARBA" id="ARBA00022516"/>
    </source>
</evidence>
<dbReference type="PANTHER" id="PTHR14269">
    <property type="entry name" value="CDP-DIACYLGLYCEROL--GLYCEROL-3-PHOSPHATE 3-PHOSPHATIDYLTRANSFERASE-RELATED"/>
    <property type="match status" value="1"/>
</dbReference>
<dbReference type="Proteomes" id="UP000315252">
    <property type="component" value="Unassembled WGS sequence"/>
</dbReference>
<dbReference type="InterPro" id="IPR043130">
    <property type="entry name" value="CDP-OH_PTrfase_TM_dom"/>
</dbReference>
<evidence type="ECO:0000256" key="8">
    <source>
        <dbReference type="ARBA" id="ARBA00022692"/>
    </source>
</evidence>
<comment type="similarity">
    <text evidence="3 15">Belongs to the CDP-alcohol phosphatidyltransferase class-I family.</text>
</comment>
<evidence type="ECO:0000256" key="13">
    <source>
        <dbReference type="ARBA" id="ARBA00023264"/>
    </source>
</evidence>
<dbReference type="Gene3D" id="1.20.120.1760">
    <property type="match status" value="1"/>
</dbReference>
<keyword evidence="12" id="KW-0594">Phospholipid biosynthesis</keyword>
<dbReference type="PANTHER" id="PTHR14269:SF61">
    <property type="entry name" value="CDP-DIACYLGLYCEROL--SERINE O-PHOSPHATIDYLTRANSFERASE"/>
    <property type="match status" value="1"/>
</dbReference>
<name>A0A545T1X8_9PROT</name>
<evidence type="ECO:0000259" key="18">
    <source>
        <dbReference type="Pfam" id="PF08009"/>
    </source>
</evidence>
<dbReference type="EMBL" id="VHSH01000014">
    <property type="protein sequence ID" value="TQV71238.1"/>
    <property type="molecule type" value="Genomic_DNA"/>
</dbReference>
<dbReference type="EC" id="2.7.8.8" evidence="4"/>
<evidence type="ECO:0000256" key="5">
    <source>
        <dbReference type="ARBA" id="ARBA00017171"/>
    </source>
</evidence>
<dbReference type="GO" id="GO:0012505">
    <property type="term" value="C:endomembrane system"/>
    <property type="evidence" value="ECO:0007669"/>
    <property type="project" value="UniProtKB-SubCell"/>
</dbReference>
<evidence type="ECO:0000313" key="20">
    <source>
        <dbReference type="Proteomes" id="UP000315252"/>
    </source>
</evidence>
<evidence type="ECO:0000256" key="4">
    <source>
        <dbReference type="ARBA" id="ARBA00013174"/>
    </source>
</evidence>
<dbReference type="InterPro" id="IPR000462">
    <property type="entry name" value="CDP-OH_P_trans"/>
</dbReference>
<dbReference type="GO" id="GO:0003882">
    <property type="term" value="F:CDP-diacylglycerol-serine O-phosphatidyltransferase activity"/>
    <property type="evidence" value="ECO:0007669"/>
    <property type="project" value="UniProtKB-EC"/>
</dbReference>
<evidence type="ECO:0000313" key="19">
    <source>
        <dbReference type="EMBL" id="TQV71238.1"/>
    </source>
</evidence>
<feature type="transmembrane region" description="Helical" evidence="17">
    <location>
        <begin position="165"/>
        <end position="185"/>
    </location>
</feature>
<evidence type="ECO:0000256" key="15">
    <source>
        <dbReference type="RuleBase" id="RU003750"/>
    </source>
</evidence>
<feature type="transmembrane region" description="Helical" evidence="17">
    <location>
        <begin position="77"/>
        <end position="96"/>
    </location>
</feature>
<sequence length="278" mass="29939">MVRRRRRLRGLSINRLIPNAITLMGLCAGMTAIRWALEERWEVAVAAVVVAMVIDGLDGPVARLMKATSEFGAQLDSLADFVNFGVTPAIIVYLWAMHELGGLAWALALVYAMCCALRLARFNAGLNQEDAPAWSSKFFVGVPAPAGAGLMLLPMVLSFKLGDDIFRSQLLNGVVFIGVAALMVSQIPTYSSKRIKVPLRSVGFVLIGAGAFAAFLFSTPWVTLSVAGLAYLLSIPLAQISFRKMRSAMPEILEADAPDSENNDTDPSGPRPDEPGSR</sequence>
<dbReference type="InterPro" id="IPR048254">
    <property type="entry name" value="CDP_ALCOHOL_P_TRANSF_CS"/>
</dbReference>
<evidence type="ECO:0000256" key="3">
    <source>
        <dbReference type="ARBA" id="ARBA00010441"/>
    </source>
</evidence>
<organism evidence="19 20">
    <name type="scientific">Denitrobaculum tricleocarpae</name>
    <dbReference type="NCBI Taxonomy" id="2591009"/>
    <lineage>
        <taxon>Bacteria</taxon>
        <taxon>Pseudomonadati</taxon>
        <taxon>Pseudomonadota</taxon>
        <taxon>Alphaproteobacteria</taxon>
        <taxon>Rhodospirillales</taxon>
        <taxon>Rhodospirillaceae</taxon>
        <taxon>Denitrobaculum</taxon>
    </lineage>
</organism>
<evidence type="ECO:0000256" key="17">
    <source>
        <dbReference type="SAM" id="Phobius"/>
    </source>
</evidence>
<dbReference type="PROSITE" id="PS00379">
    <property type="entry name" value="CDP_ALCOHOL_P_TRANSF"/>
    <property type="match status" value="1"/>
</dbReference>
<gene>
    <name evidence="19" type="primary">pssA</name>
    <name evidence="19" type="ORF">FKG95_26755</name>
</gene>
<feature type="transmembrane region" description="Helical" evidence="17">
    <location>
        <begin position="140"/>
        <end position="159"/>
    </location>
</feature>
<feature type="region of interest" description="Disordered" evidence="16">
    <location>
        <begin position="253"/>
        <end position="278"/>
    </location>
</feature>
<feature type="transmembrane region" description="Helical" evidence="17">
    <location>
        <begin position="43"/>
        <end position="65"/>
    </location>
</feature>
<dbReference type="InterPro" id="IPR012616">
    <property type="entry name" value="CDP-OH_P_trans_C"/>
</dbReference>